<evidence type="ECO:0000313" key="3">
    <source>
        <dbReference type="Proteomes" id="UP000178106"/>
    </source>
</evidence>
<evidence type="ECO:0000313" key="2">
    <source>
        <dbReference type="EMBL" id="OGZ16063.1"/>
    </source>
</evidence>
<dbReference type="AlphaFoldDB" id="A0A1G2DRC8"/>
<dbReference type="EMBL" id="MHLU01000183">
    <property type="protein sequence ID" value="OGZ16063.1"/>
    <property type="molecule type" value="Genomic_DNA"/>
</dbReference>
<proteinExistence type="predicted"/>
<accession>A0A1G2DRC8</accession>
<comment type="caution">
    <text evidence="2">The sequence shown here is derived from an EMBL/GenBank/DDBJ whole genome shotgun (WGS) entry which is preliminary data.</text>
</comment>
<dbReference type="Proteomes" id="UP000178106">
    <property type="component" value="Unassembled WGS sequence"/>
</dbReference>
<sequence length="131" mass="14600">MVEATPDQVYAGGGHAEREATKKTTKACTGECGDESCTCEREQDLAVLDRATCPHKFGHLSKSVLLEHPTLIGKVISRAQRFHAHPGGKTLLEMLRGVRHLQIERMSRDERERTLRRALRRSGATLEPVLT</sequence>
<name>A0A1G2DRC8_9BACT</name>
<organism evidence="2 3">
    <name type="scientific">Candidatus Lloydbacteria bacterium RIFOXYC12_FULL_46_25</name>
    <dbReference type="NCBI Taxonomy" id="1798670"/>
    <lineage>
        <taxon>Bacteria</taxon>
        <taxon>Candidatus Lloydiibacteriota</taxon>
    </lineage>
</organism>
<feature type="region of interest" description="Disordered" evidence="1">
    <location>
        <begin position="1"/>
        <end position="21"/>
    </location>
</feature>
<gene>
    <name evidence="2" type="ORF">A2494_00150</name>
</gene>
<reference evidence="2 3" key="1">
    <citation type="journal article" date="2016" name="Nat. Commun.">
        <title>Thousands of microbial genomes shed light on interconnected biogeochemical processes in an aquifer system.</title>
        <authorList>
            <person name="Anantharaman K."/>
            <person name="Brown C.T."/>
            <person name="Hug L.A."/>
            <person name="Sharon I."/>
            <person name="Castelle C.J."/>
            <person name="Probst A.J."/>
            <person name="Thomas B.C."/>
            <person name="Singh A."/>
            <person name="Wilkins M.J."/>
            <person name="Karaoz U."/>
            <person name="Brodie E.L."/>
            <person name="Williams K.H."/>
            <person name="Hubbard S.S."/>
            <person name="Banfield J.F."/>
        </authorList>
    </citation>
    <scope>NUCLEOTIDE SEQUENCE [LARGE SCALE GENOMIC DNA]</scope>
</reference>
<protein>
    <submittedName>
        <fullName evidence="2">Uncharacterized protein</fullName>
    </submittedName>
</protein>
<evidence type="ECO:0000256" key="1">
    <source>
        <dbReference type="SAM" id="MobiDB-lite"/>
    </source>
</evidence>